<name>A0ABD2NVT0_9CUCU</name>
<comment type="caution">
    <text evidence="2">The sequence shown here is derived from an EMBL/GenBank/DDBJ whole genome shotgun (WGS) entry which is preliminary data.</text>
</comment>
<dbReference type="Proteomes" id="UP001516400">
    <property type="component" value="Unassembled WGS sequence"/>
</dbReference>
<dbReference type="EMBL" id="JABFTP020000144">
    <property type="protein sequence ID" value="KAL3282826.1"/>
    <property type="molecule type" value="Genomic_DNA"/>
</dbReference>
<keyword evidence="1" id="KW-0175">Coiled coil</keyword>
<feature type="non-terminal residue" evidence="2">
    <location>
        <position position="231"/>
    </location>
</feature>
<organism evidence="2 3">
    <name type="scientific">Cryptolaemus montrouzieri</name>
    <dbReference type="NCBI Taxonomy" id="559131"/>
    <lineage>
        <taxon>Eukaryota</taxon>
        <taxon>Metazoa</taxon>
        <taxon>Ecdysozoa</taxon>
        <taxon>Arthropoda</taxon>
        <taxon>Hexapoda</taxon>
        <taxon>Insecta</taxon>
        <taxon>Pterygota</taxon>
        <taxon>Neoptera</taxon>
        <taxon>Endopterygota</taxon>
        <taxon>Coleoptera</taxon>
        <taxon>Polyphaga</taxon>
        <taxon>Cucujiformia</taxon>
        <taxon>Coccinelloidea</taxon>
        <taxon>Coccinellidae</taxon>
        <taxon>Scymninae</taxon>
        <taxon>Scymnini</taxon>
        <taxon>Cryptolaemus</taxon>
    </lineage>
</organism>
<accession>A0ABD2NVT0</accession>
<evidence type="ECO:0000313" key="3">
    <source>
        <dbReference type="Proteomes" id="UP001516400"/>
    </source>
</evidence>
<evidence type="ECO:0000313" key="2">
    <source>
        <dbReference type="EMBL" id="KAL3282826.1"/>
    </source>
</evidence>
<dbReference type="AlphaFoldDB" id="A0ABD2NVT0"/>
<keyword evidence="3" id="KW-1185">Reference proteome</keyword>
<reference evidence="2 3" key="1">
    <citation type="journal article" date="2021" name="BMC Biol.">
        <title>Horizontally acquired antibacterial genes associated with adaptive radiation of ladybird beetles.</title>
        <authorList>
            <person name="Li H.S."/>
            <person name="Tang X.F."/>
            <person name="Huang Y.H."/>
            <person name="Xu Z.Y."/>
            <person name="Chen M.L."/>
            <person name="Du X.Y."/>
            <person name="Qiu B.Y."/>
            <person name="Chen P.T."/>
            <person name="Zhang W."/>
            <person name="Slipinski A."/>
            <person name="Escalona H.E."/>
            <person name="Waterhouse R.M."/>
            <person name="Zwick A."/>
            <person name="Pang H."/>
        </authorList>
    </citation>
    <scope>NUCLEOTIDE SEQUENCE [LARGE SCALE GENOMIC DNA]</scope>
    <source>
        <strain evidence="2">SYSU2018</strain>
    </source>
</reference>
<dbReference type="SUPFAM" id="SSF56219">
    <property type="entry name" value="DNase I-like"/>
    <property type="match status" value="1"/>
</dbReference>
<proteinExistence type="predicted"/>
<sequence>KDLERHIADYNFIFERLLTVTLMIYGLETVVVGVYAPTDESTLATKDTFYSQFSDVLARIKPHQEILVLGDINARVGSRDDSKLSKLKINDHRLVTAKLVVPYQTSRSGTRTGLVPEEQGTSITLQQEGIKHLYQRRLDSALANAPPTVDIEEEYSNIKWLSDKTNVNWERYKAKNRKARQAIKEQKNQNQNKCQEVESLIGGARSTEVWGTIKQMKTNQTDRFNESISME</sequence>
<dbReference type="Gene3D" id="3.60.10.10">
    <property type="entry name" value="Endonuclease/exonuclease/phosphatase"/>
    <property type="match status" value="1"/>
</dbReference>
<evidence type="ECO:0000256" key="1">
    <source>
        <dbReference type="SAM" id="Coils"/>
    </source>
</evidence>
<protein>
    <recommendedName>
        <fullName evidence="4">Endonuclease/exonuclease/phosphatase domain-containing protein</fullName>
    </recommendedName>
</protein>
<dbReference type="InterPro" id="IPR036691">
    <property type="entry name" value="Endo/exonu/phosph_ase_sf"/>
</dbReference>
<evidence type="ECO:0008006" key="4">
    <source>
        <dbReference type="Google" id="ProtNLM"/>
    </source>
</evidence>
<feature type="non-terminal residue" evidence="2">
    <location>
        <position position="1"/>
    </location>
</feature>
<gene>
    <name evidence="2" type="ORF">HHI36_005989</name>
</gene>
<feature type="coiled-coil region" evidence="1">
    <location>
        <begin position="169"/>
        <end position="200"/>
    </location>
</feature>